<dbReference type="PANTHER" id="PTHR47691">
    <property type="entry name" value="REGULATOR-RELATED"/>
    <property type="match status" value="1"/>
</dbReference>
<protein>
    <recommendedName>
        <fullName evidence="4">NB-ARC domain-containing protein</fullName>
    </recommendedName>
</protein>
<evidence type="ECO:0000313" key="3">
    <source>
        <dbReference type="Proteomes" id="UP000594464"/>
    </source>
</evidence>
<evidence type="ECO:0008006" key="4">
    <source>
        <dbReference type="Google" id="ProtNLM"/>
    </source>
</evidence>
<sequence>MTSTVLIVLLALVGLGAYKAFSSSVRGSSKTASSADSGGDGDGESGSKSAKNSLMKFVEKSLGTSDECLHRFPSGAENFIGRKEELKEIESKESKRPILINLFGKTGVGRKAMAFKIADRHKFQFRDAQLYYDMKADAPTSRSATDVISYIIQSFQPDVDIPSSKLELVKLYRNLTRGKRFILVLDNVDNGKIIKPLISSKNMVFIIVSEFSLELSDWITHQVDEMLKDDAIVLLNSICPQLGFSHIVFSKSCKNHPFTMVLAARFVKSHPGVDTMEFLNKMSEEVRHLEFIDTESFDRSATAMLNLCYKLLDDDIAVVLRKLLVFPEAFDASAEAFVCEDSGNTSLALLASFGFLEFDSKNDVYFLEEFVRSFLRSKIQGGERSMAEMRMATYYLTRLVEASELFSSGGAGRVNGMILFDKEWDGIKAGWEWTQKNQSDEASRLCCSYMEAAGEMLRKRQPLKLVAEWLDAAISASRKVGEEELEKNLMFQQGEILFEQKKLKNACAILLKVLELSKKQKDMKMELASMRMLGLANLELGNLAEAKSYFQNELDYLKATQSTDGIEVVYENLGRCAQFVEDYEGALKMYGQGLTFAQKNNNVHQQGVVFRRMGEINIAQKNAKMAVNFLEQSLIFSRKTKSKKEQGLTLFQLGKATNLAKSFDKAIGFYQQALTMARQTNDIKLEGETIWALSLTLRQKGDGADALRQGKAALKIFEVIKHPMREEAMLRLKEWRVAEGEVF</sequence>
<dbReference type="AlphaFoldDB" id="A0A7T0C0R6"/>
<organism evidence="2 3">
    <name type="scientific">Candidatus Nitrohelix vancouverensis</name>
    <dbReference type="NCBI Taxonomy" id="2705534"/>
    <lineage>
        <taxon>Bacteria</taxon>
        <taxon>Pseudomonadati</taxon>
        <taxon>Nitrospinota/Tectimicrobiota group</taxon>
        <taxon>Nitrospinota</taxon>
        <taxon>Nitrospinia</taxon>
        <taxon>Nitrospinales</taxon>
        <taxon>Nitrospinaceae</taxon>
        <taxon>Candidatus Nitrohelix</taxon>
    </lineage>
</organism>
<dbReference type="SUPFAM" id="SSF52540">
    <property type="entry name" value="P-loop containing nucleoside triphosphate hydrolases"/>
    <property type="match status" value="1"/>
</dbReference>
<proteinExistence type="predicted"/>
<feature type="compositionally biased region" description="Low complexity" evidence="1">
    <location>
        <begin position="27"/>
        <end position="37"/>
    </location>
</feature>
<name>A0A7T0C0R6_9BACT</name>
<evidence type="ECO:0000256" key="1">
    <source>
        <dbReference type="SAM" id="MobiDB-lite"/>
    </source>
</evidence>
<dbReference type="Gene3D" id="1.25.40.10">
    <property type="entry name" value="Tetratricopeptide repeat domain"/>
    <property type="match status" value="1"/>
</dbReference>
<reference evidence="3" key="1">
    <citation type="submission" date="2020-02" db="EMBL/GenBank/DDBJ databases">
        <title>Genomic and physiological characterization of two novel Nitrospinaceae genera.</title>
        <authorList>
            <person name="Mueller A.J."/>
            <person name="Jung M.-Y."/>
            <person name="Strachan C.R."/>
            <person name="Herbold C.W."/>
            <person name="Kirkegaard R.H."/>
            <person name="Daims H."/>
        </authorList>
    </citation>
    <scope>NUCLEOTIDE SEQUENCE [LARGE SCALE GENOMIC DNA]</scope>
</reference>
<dbReference type="InterPro" id="IPR027417">
    <property type="entry name" value="P-loop_NTPase"/>
</dbReference>
<evidence type="ECO:0000313" key="2">
    <source>
        <dbReference type="EMBL" id="QPJ64386.1"/>
    </source>
</evidence>
<feature type="region of interest" description="Disordered" evidence="1">
    <location>
        <begin position="27"/>
        <end position="49"/>
    </location>
</feature>
<dbReference type="Gene3D" id="3.40.50.300">
    <property type="entry name" value="P-loop containing nucleotide triphosphate hydrolases"/>
    <property type="match status" value="1"/>
</dbReference>
<dbReference type="PANTHER" id="PTHR47691:SF3">
    <property type="entry name" value="HTH-TYPE TRANSCRIPTIONAL REGULATOR RV0890C-RELATED"/>
    <property type="match status" value="1"/>
</dbReference>
<dbReference type="SMART" id="SM00028">
    <property type="entry name" value="TPR"/>
    <property type="match status" value="4"/>
</dbReference>
<dbReference type="Proteomes" id="UP000594464">
    <property type="component" value="Chromosome"/>
</dbReference>
<dbReference type="InterPro" id="IPR011990">
    <property type="entry name" value="TPR-like_helical_dom_sf"/>
</dbReference>
<accession>A0A7T0C0R6</accession>
<dbReference type="InterPro" id="IPR019734">
    <property type="entry name" value="TPR_rpt"/>
</dbReference>
<gene>
    <name evidence="2" type="ORF">G3M78_02830</name>
</gene>
<dbReference type="EMBL" id="CP048620">
    <property type="protein sequence ID" value="QPJ64386.1"/>
    <property type="molecule type" value="Genomic_DNA"/>
</dbReference>
<dbReference type="SUPFAM" id="SSF48452">
    <property type="entry name" value="TPR-like"/>
    <property type="match status" value="2"/>
</dbReference>
<dbReference type="KEGG" id="nva:G3M78_02830"/>